<accession>A0A4R5UGN3</accession>
<dbReference type="EMBL" id="SMTL01000003">
    <property type="protein sequence ID" value="TDK35081.1"/>
    <property type="molecule type" value="Genomic_DNA"/>
</dbReference>
<dbReference type="Proteomes" id="UP000295238">
    <property type="component" value="Unassembled WGS sequence"/>
</dbReference>
<evidence type="ECO:0000313" key="1">
    <source>
        <dbReference type="EMBL" id="TDK35081.1"/>
    </source>
</evidence>
<protein>
    <recommendedName>
        <fullName evidence="3">Flagellar basal body-associated FliL family protein</fullName>
    </recommendedName>
</protein>
<name>A0A4R5UGN3_9HYPH</name>
<organism evidence="1 2">
    <name type="scientific">Rhizobium deserti</name>
    <dbReference type="NCBI Taxonomy" id="2547961"/>
    <lineage>
        <taxon>Bacteria</taxon>
        <taxon>Pseudomonadati</taxon>
        <taxon>Pseudomonadota</taxon>
        <taxon>Alphaproteobacteria</taxon>
        <taxon>Hyphomicrobiales</taxon>
        <taxon>Rhizobiaceae</taxon>
        <taxon>Rhizobium/Agrobacterium group</taxon>
        <taxon>Rhizobium</taxon>
    </lineage>
</organism>
<gene>
    <name evidence="1" type="ORF">E2F50_12490</name>
</gene>
<evidence type="ECO:0000313" key="2">
    <source>
        <dbReference type="Proteomes" id="UP000295238"/>
    </source>
</evidence>
<keyword evidence="2" id="KW-1185">Reference proteome</keyword>
<evidence type="ECO:0008006" key="3">
    <source>
        <dbReference type="Google" id="ProtNLM"/>
    </source>
</evidence>
<dbReference type="OrthoDB" id="7847400at2"/>
<sequence>MIKVLLIGLWVCIVSIGGVYLSARMSEATATADAAPAPVVTTVVRGNPISMPVIHNGAVDGYFLGRISLSVDSEKSKKVQLPMDALLTDQLFSLLMGNPMIDLKNVGSFDPENFRNKIKDGINAKLGDAVVANVMIEQLDYMSKETINTNTARRGNNPIPAQKIVEGVVVEAPAPAASH</sequence>
<reference evidence="1 2" key="1">
    <citation type="submission" date="2019-03" db="EMBL/GenBank/DDBJ databases">
        <title>Rhizobium sp. nov., an bacterium isolated from biocrust in Mu Us Desert.</title>
        <authorList>
            <person name="Lixiong L."/>
        </authorList>
    </citation>
    <scope>NUCLEOTIDE SEQUENCE [LARGE SCALE GENOMIC DNA]</scope>
    <source>
        <strain evidence="1 2">SPY-1</strain>
    </source>
</reference>
<proteinExistence type="predicted"/>
<comment type="caution">
    <text evidence="1">The sequence shown here is derived from an EMBL/GenBank/DDBJ whole genome shotgun (WGS) entry which is preliminary data.</text>
</comment>
<dbReference type="AlphaFoldDB" id="A0A4R5UGN3"/>
<dbReference type="RefSeq" id="WP_133316504.1">
    <property type="nucleotide sequence ID" value="NZ_SMTL01000003.1"/>
</dbReference>